<feature type="transmembrane region" description="Helical" evidence="1">
    <location>
        <begin position="33"/>
        <end position="52"/>
    </location>
</feature>
<accession>A0A316GXR0</accession>
<evidence type="ECO:0008006" key="4">
    <source>
        <dbReference type="Google" id="ProtNLM"/>
    </source>
</evidence>
<keyword evidence="1" id="KW-0472">Membrane</keyword>
<dbReference type="OrthoDB" id="199424at2"/>
<proteinExistence type="predicted"/>
<reference evidence="2 3" key="1">
    <citation type="submission" date="2018-05" db="EMBL/GenBank/DDBJ databases">
        <title>Genomic Encyclopedia of Type Strains, Phase IV (KMG-IV): sequencing the most valuable type-strain genomes for metagenomic binning, comparative biology and taxonomic classification.</title>
        <authorList>
            <person name="Goeker M."/>
        </authorList>
    </citation>
    <scope>NUCLEOTIDE SEQUENCE [LARGE SCALE GENOMIC DNA]</scope>
    <source>
        <strain evidence="2 3">DSM 16097</strain>
    </source>
</reference>
<evidence type="ECO:0000313" key="3">
    <source>
        <dbReference type="Proteomes" id="UP000245708"/>
    </source>
</evidence>
<dbReference type="AlphaFoldDB" id="A0A316GXR0"/>
<feature type="transmembrane region" description="Helical" evidence="1">
    <location>
        <begin position="58"/>
        <end position="76"/>
    </location>
</feature>
<keyword evidence="1" id="KW-1133">Transmembrane helix</keyword>
<dbReference type="EMBL" id="QGGW01000006">
    <property type="protein sequence ID" value="PWK59883.1"/>
    <property type="molecule type" value="Genomic_DNA"/>
</dbReference>
<gene>
    <name evidence="2" type="ORF">C7455_106171</name>
</gene>
<protein>
    <recommendedName>
        <fullName evidence="4">PH (Pleckstrin Homology) domain-containing protein</fullName>
    </recommendedName>
</protein>
<dbReference type="RefSeq" id="WP_109668995.1">
    <property type="nucleotide sequence ID" value="NZ_QGGW01000006.1"/>
</dbReference>
<keyword evidence="3" id="KW-1185">Reference proteome</keyword>
<name>A0A316GXR0_9RHOB</name>
<sequence length="179" mass="20171">MSDGWSSYLASGERVIWEGRPSTRLLVLRKIDAFLIPFAVVWTAFVALMFFGRVASSGGFSAIPFLLLLAGLYILIERFVYDRHVRSRTAYALTNKRALIARSAFDAYFRQQPLTDTLTMSFQDGRNGRVTFGPTVPPLALLLSFTLWSGEDRSFTFRALDDAKTVYDLAQRIIRGDIA</sequence>
<keyword evidence="1" id="KW-0812">Transmembrane</keyword>
<organism evidence="2 3">
    <name type="scientific">Roseicyclus mahoneyensis</name>
    <dbReference type="NCBI Taxonomy" id="164332"/>
    <lineage>
        <taxon>Bacteria</taxon>
        <taxon>Pseudomonadati</taxon>
        <taxon>Pseudomonadota</taxon>
        <taxon>Alphaproteobacteria</taxon>
        <taxon>Rhodobacterales</taxon>
        <taxon>Roseobacteraceae</taxon>
        <taxon>Roseicyclus</taxon>
    </lineage>
</organism>
<evidence type="ECO:0000256" key="1">
    <source>
        <dbReference type="SAM" id="Phobius"/>
    </source>
</evidence>
<evidence type="ECO:0000313" key="2">
    <source>
        <dbReference type="EMBL" id="PWK59883.1"/>
    </source>
</evidence>
<dbReference type="Proteomes" id="UP000245708">
    <property type="component" value="Unassembled WGS sequence"/>
</dbReference>
<comment type="caution">
    <text evidence="2">The sequence shown here is derived from an EMBL/GenBank/DDBJ whole genome shotgun (WGS) entry which is preliminary data.</text>
</comment>